<dbReference type="GeneID" id="23681036"/>
<keyword evidence="2" id="KW-1185">Reference proteome</keyword>
<proteinExistence type="predicted"/>
<sequence>MSDLFDLFEEDQSKNSEAFGNRRAEIKQELFVLALRHGVKLNDTFVEELSSIWLDPPPWAPWTE</sequence>
<dbReference type="Proteomes" id="UP000032000">
    <property type="component" value="Segment"/>
</dbReference>
<dbReference type="EMBL" id="KJ000058">
    <property type="protein sequence ID" value="AHJ86873.1"/>
    <property type="molecule type" value="Genomic_DNA"/>
</dbReference>
<name>A0A0B4LA31_9CAUD</name>
<evidence type="ECO:0000313" key="1">
    <source>
        <dbReference type="EMBL" id="AHJ86873.1"/>
    </source>
</evidence>
<accession>A0A0B4LA31</accession>
<dbReference type="RefSeq" id="YP_009126226.1">
    <property type="nucleotide sequence ID" value="NC_026607.2"/>
</dbReference>
<evidence type="ECO:0000313" key="2">
    <source>
        <dbReference type="Proteomes" id="UP000032000"/>
    </source>
</evidence>
<dbReference type="KEGG" id="vg:23681036"/>
<gene>
    <name evidence="1" type="ORF">STP4a_017</name>
</gene>
<protein>
    <submittedName>
        <fullName evidence="1">Uncharacterized protein</fullName>
    </submittedName>
</protein>
<organism evidence="1 2">
    <name type="scientific">Salmonella phage STP4-a</name>
    <dbReference type="NCBI Taxonomy" id="1445860"/>
    <lineage>
        <taxon>Viruses</taxon>
        <taxon>Duplodnaviria</taxon>
        <taxon>Heunggongvirae</taxon>
        <taxon>Uroviricota</taxon>
        <taxon>Caudoviricetes</taxon>
        <taxon>Pantevenvirales</taxon>
        <taxon>Straboviridae</taxon>
        <taxon>Tevenvirinae</taxon>
        <taxon>Gelderlandvirus</taxon>
        <taxon>Gelderlandvirus stp4a</taxon>
    </lineage>
</organism>
<reference evidence="1" key="1">
    <citation type="submission" date="2015-06" db="EMBL/GenBank/DDBJ databases">
        <title>Genomic characterization of STP4-a, a novel T4 virulent phage infecting Salmonella.</title>
        <authorList>
            <person name="Li M."/>
            <person name="Wang J."/>
            <person name="Lin H."/>
            <person name="Han F."/>
        </authorList>
    </citation>
    <scope>NUCLEOTIDE SEQUENCE [LARGE SCALE GENOMIC DNA]</scope>
</reference>